<dbReference type="WBParaSite" id="ALUE_0000264401-mRNA-1">
    <property type="protein sequence ID" value="ALUE_0000264401-mRNA-1"/>
    <property type="gene ID" value="ALUE_0000264401"/>
</dbReference>
<reference evidence="2" key="1">
    <citation type="submission" date="2017-02" db="UniProtKB">
        <authorList>
            <consortium name="WormBaseParasite"/>
        </authorList>
    </citation>
    <scope>IDENTIFICATION</scope>
</reference>
<name>A0A0M3HM99_ASCLU</name>
<accession>A0A0M3HM99</accession>
<sequence>MKQGDVLACDNGIPLGYEPCYFSAAQDYGTKTSRVYCYSSEPGKFPFQMNEELHCFRRLFTEVCRVSI</sequence>
<keyword evidence="1" id="KW-1185">Reference proteome</keyword>
<evidence type="ECO:0000313" key="1">
    <source>
        <dbReference type="Proteomes" id="UP000036681"/>
    </source>
</evidence>
<protein>
    <submittedName>
        <fullName evidence="2">Sushi domain-containing protein</fullName>
    </submittedName>
</protein>
<evidence type="ECO:0000313" key="2">
    <source>
        <dbReference type="WBParaSite" id="ALUE_0000264401-mRNA-1"/>
    </source>
</evidence>
<dbReference type="AlphaFoldDB" id="A0A0M3HM99"/>
<dbReference type="Proteomes" id="UP000036681">
    <property type="component" value="Unplaced"/>
</dbReference>
<organism evidence="1 2">
    <name type="scientific">Ascaris lumbricoides</name>
    <name type="common">Giant roundworm</name>
    <dbReference type="NCBI Taxonomy" id="6252"/>
    <lineage>
        <taxon>Eukaryota</taxon>
        <taxon>Metazoa</taxon>
        <taxon>Ecdysozoa</taxon>
        <taxon>Nematoda</taxon>
        <taxon>Chromadorea</taxon>
        <taxon>Rhabditida</taxon>
        <taxon>Spirurina</taxon>
        <taxon>Ascaridomorpha</taxon>
        <taxon>Ascaridoidea</taxon>
        <taxon>Ascarididae</taxon>
        <taxon>Ascaris</taxon>
    </lineage>
</organism>
<proteinExistence type="predicted"/>